<dbReference type="AlphaFoldDB" id="A0AAV8TL44"/>
<gene>
    <name evidence="1" type="ORF">K2173_007822</name>
</gene>
<dbReference type="EMBL" id="JAIWQS010000004">
    <property type="protein sequence ID" value="KAJ8766755.1"/>
    <property type="molecule type" value="Genomic_DNA"/>
</dbReference>
<organism evidence="1 2">
    <name type="scientific">Erythroxylum novogranatense</name>
    <dbReference type="NCBI Taxonomy" id="1862640"/>
    <lineage>
        <taxon>Eukaryota</taxon>
        <taxon>Viridiplantae</taxon>
        <taxon>Streptophyta</taxon>
        <taxon>Embryophyta</taxon>
        <taxon>Tracheophyta</taxon>
        <taxon>Spermatophyta</taxon>
        <taxon>Magnoliopsida</taxon>
        <taxon>eudicotyledons</taxon>
        <taxon>Gunneridae</taxon>
        <taxon>Pentapetalae</taxon>
        <taxon>rosids</taxon>
        <taxon>fabids</taxon>
        <taxon>Malpighiales</taxon>
        <taxon>Erythroxylaceae</taxon>
        <taxon>Erythroxylum</taxon>
    </lineage>
</organism>
<accession>A0AAV8TL44</accession>
<evidence type="ECO:0000313" key="2">
    <source>
        <dbReference type="Proteomes" id="UP001159364"/>
    </source>
</evidence>
<comment type="caution">
    <text evidence="1">The sequence shown here is derived from an EMBL/GenBank/DDBJ whole genome shotgun (WGS) entry which is preliminary data.</text>
</comment>
<name>A0AAV8TL44_9ROSI</name>
<dbReference type="Proteomes" id="UP001159364">
    <property type="component" value="Linkage Group LG04"/>
</dbReference>
<protein>
    <submittedName>
        <fullName evidence="1">Uncharacterized protein</fullName>
    </submittedName>
</protein>
<keyword evidence="2" id="KW-1185">Reference proteome</keyword>
<sequence length="127" mass="13274">MSNRFSNSSFSVRAKNLELNTPTGDGPMVLSICLAVARAVAGGAAFELASRAHTPHVGCQQPSVGCGRRQWKTPAVHSGLAQSRVAQASAWAWPAETVEVVSCGLSIAGGGLKILLERSRSYCSCSE</sequence>
<proteinExistence type="predicted"/>
<reference evidence="1 2" key="1">
    <citation type="submission" date="2021-09" db="EMBL/GenBank/DDBJ databases">
        <title>Genomic insights and catalytic innovation underlie evolution of tropane alkaloids biosynthesis.</title>
        <authorList>
            <person name="Wang Y.-J."/>
            <person name="Tian T."/>
            <person name="Huang J.-P."/>
            <person name="Huang S.-X."/>
        </authorList>
    </citation>
    <scope>NUCLEOTIDE SEQUENCE [LARGE SCALE GENOMIC DNA]</scope>
    <source>
        <strain evidence="1">KIB-2018</strain>
        <tissue evidence="1">Leaf</tissue>
    </source>
</reference>
<evidence type="ECO:0000313" key="1">
    <source>
        <dbReference type="EMBL" id="KAJ8766755.1"/>
    </source>
</evidence>